<proteinExistence type="predicted"/>
<evidence type="ECO:0000313" key="2">
    <source>
        <dbReference type="Proteomes" id="UP000323876"/>
    </source>
</evidence>
<protein>
    <submittedName>
        <fullName evidence="1">Uncharacterized protein</fullName>
    </submittedName>
</protein>
<dbReference type="OrthoDB" id="5194756at2"/>
<organism evidence="1 2">
    <name type="scientific">Nocardia colli</name>
    <dbReference type="NCBI Taxonomy" id="2545717"/>
    <lineage>
        <taxon>Bacteria</taxon>
        <taxon>Bacillati</taxon>
        <taxon>Actinomycetota</taxon>
        <taxon>Actinomycetes</taxon>
        <taxon>Mycobacteriales</taxon>
        <taxon>Nocardiaceae</taxon>
        <taxon>Nocardia</taxon>
    </lineage>
</organism>
<evidence type="ECO:0000313" key="1">
    <source>
        <dbReference type="EMBL" id="KAA8884948.1"/>
    </source>
</evidence>
<dbReference type="AlphaFoldDB" id="A0A5N0E692"/>
<accession>A0A5N0E692</accession>
<keyword evidence="2" id="KW-1185">Reference proteome</keyword>
<sequence>MSRTKFVEIDDRGFWAVDDALDVWLAYLVEAAGDVGRAEAWLSDLVEDWRRGSALADIGVTMRLPVVAHRERVRGIAQRARRAALAGGSVPVERLRQWIILANLAVSDGFSRTPDGVGVDRILEVADGFIGLLDGKLAADPPHGWWYLGTGAGMSIIERRDSH</sequence>
<name>A0A5N0E692_9NOCA</name>
<dbReference type="RefSeq" id="WP_150405789.1">
    <property type="nucleotide sequence ID" value="NZ_VXLC01000017.1"/>
</dbReference>
<gene>
    <name evidence="1" type="ORF">F3087_31790</name>
</gene>
<comment type="caution">
    <text evidence="1">The sequence shown here is derived from an EMBL/GenBank/DDBJ whole genome shotgun (WGS) entry which is preliminary data.</text>
</comment>
<reference evidence="1 2" key="1">
    <citation type="submission" date="2019-09" db="EMBL/GenBank/DDBJ databases">
        <authorList>
            <person name="Wang X."/>
        </authorList>
    </citation>
    <scope>NUCLEOTIDE SEQUENCE [LARGE SCALE GENOMIC DNA]</scope>
    <source>
        <strain evidence="1 2">CICC 11023</strain>
    </source>
</reference>
<dbReference type="EMBL" id="VXLC01000017">
    <property type="protein sequence ID" value="KAA8884948.1"/>
    <property type="molecule type" value="Genomic_DNA"/>
</dbReference>
<dbReference type="Proteomes" id="UP000323876">
    <property type="component" value="Unassembled WGS sequence"/>
</dbReference>